<proteinExistence type="predicted"/>
<name>A0ABU0D2Y8_9BACI</name>
<gene>
    <name evidence="2" type="ORF">J2S14_001558</name>
</gene>
<evidence type="ECO:0000259" key="1">
    <source>
        <dbReference type="Pfam" id="PF17936"/>
    </source>
</evidence>
<keyword evidence="3" id="KW-1185">Reference proteome</keyword>
<accession>A0ABU0D2Y8</accession>
<organism evidence="2 3">
    <name type="scientific">Lederbergia wuyishanensis</name>
    <dbReference type="NCBI Taxonomy" id="1347903"/>
    <lineage>
        <taxon>Bacteria</taxon>
        <taxon>Bacillati</taxon>
        <taxon>Bacillota</taxon>
        <taxon>Bacilli</taxon>
        <taxon>Bacillales</taxon>
        <taxon>Bacillaceae</taxon>
        <taxon>Lederbergia</taxon>
    </lineage>
</organism>
<feature type="domain" description="Bacterial Ig" evidence="1">
    <location>
        <begin position="494"/>
        <end position="572"/>
    </location>
</feature>
<evidence type="ECO:0000313" key="2">
    <source>
        <dbReference type="EMBL" id="MDQ0342746.1"/>
    </source>
</evidence>
<comment type="caution">
    <text evidence="2">The sequence shown here is derived from an EMBL/GenBank/DDBJ whole genome shotgun (WGS) entry which is preliminary data.</text>
</comment>
<dbReference type="Proteomes" id="UP001232343">
    <property type="component" value="Unassembled WGS sequence"/>
</dbReference>
<dbReference type="InterPro" id="IPR013783">
    <property type="entry name" value="Ig-like_fold"/>
</dbReference>
<dbReference type="RefSeq" id="WP_244680721.1">
    <property type="nucleotide sequence ID" value="NZ_JALIRM010000002.1"/>
</dbReference>
<evidence type="ECO:0000313" key="3">
    <source>
        <dbReference type="Proteomes" id="UP001232343"/>
    </source>
</evidence>
<dbReference type="InterPro" id="IPR041498">
    <property type="entry name" value="Big_6"/>
</dbReference>
<reference evidence="2 3" key="1">
    <citation type="submission" date="2023-07" db="EMBL/GenBank/DDBJ databases">
        <title>Genomic Encyclopedia of Type Strains, Phase IV (KMG-IV): sequencing the most valuable type-strain genomes for metagenomic binning, comparative biology and taxonomic classification.</title>
        <authorList>
            <person name="Goeker M."/>
        </authorList>
    </citation>
    <scope>NUCLEOTIDE SEQUENCE [LARGE SCALE GENOMIC DNA]</scope>
    <source>
        <strain evidence="2 3">DSM 27848</strain>
    </source>
</reference>
<dbReference type="Pfam" id="PF17936">
    <property type="entry name" value="Big_6"/>
    <property type="match status" value="2"/>
</dbReference>
<feature type="domain" description="Bacterial Ig" evidence="1">
    <location>
        <begin position="411"/>
        <end position="490"/>
    </location>
</feature>
<dbReference type="EMBL" id="JAUSUO010000002">
    <property type="protein sequence ID" value="MDQ0342746.1"/>
    <property type="molecule type" value="Genomic_DNA"/>
</dbReference>
<dbReference type="Gene3D" id="2.60.40.10">
    <property type="entry name" value="Immunoglobulins"/>
    <property type="match status" value="2"/>
</dbReference>
<protein>
    <recommendedName>
        <fullName evidence="1">Bacterial Ig domain-containing protein</fullName>
    </recommendedName>
</protein>
<sequence>MNSNKYLSTIKQNVNVSQLFYNNGLFAIYTVGEKTFLEYIDDYDVGSPKIVKSSYHSSGNENEFINGMDNIPLDSSFSFQFNQQGINLADESKITMEGPDGLLNIDCDVKEGRLLIKPENLKENAIYTITINKGSITNYLGEFAEHNITFNFKTFIPPVSKISVEVDRSKSPDQYTITAVATGGVEPEYKFLIRENDKWEVLQDYSPNNVIVWNPTKDGWFEFYVHARSSGQRNDYDQAYYFGEFVVDTIFPEITITPNVIGMTNGNVVLNIKASDNFGIKSIWVPNKYVNSSNTTFTVTSNGTYTFEAIDMANNVTRKSITITNIDKLPPALGLSQNIVIPTNKDVIITVNALDNVKVKRIILPDGSITTKNSTKFTVSKNGTYKFSAEDTAGNVTTRSLTVANINKVPPPIPTVNPIWDSHTVIKGKAKSNVTVYAKNGSKTIGSAKASAKGDYKITIAKQKAGNKILVHAKDSVGNVSKTKSVIVIDKTPPLAPIVNKVTSKAKVVSGKGEKGATVYVYRGKKYLNKGTVDSKGNFRIKISQQKKGSILSVYAVDKAKNKSKITKITVK</sequence>